<dbReference type="AlphaFoldDB" id="A0A0A1SVD9"/>
<evidence type="ECO:0000313" key="5">
    <source>
        <dbReference type="Proteomes" id="UP000039046"/>
    </source>
</evidence>
<sequence>MTQDSPPTLSPEQIHALFDILTHYQVYAEIESFKHADTVNKFGPPFSKRTPAAAAPAQSESLASSFGFSLWGRSNTATPTGSNTPQAATPGLPNASLQSLSTSSSEYDTPSASPILQTMLSRLVLPIPGISELPRGFWTRGAQGILSRFGAADLSESYDKGAMGTRKTLATGASSIIEMLARATLGGFKGAGKEPSPASPRTYDKLEARDLTQAWEDFLDGGIYGDLVDKLFQHMTETDDLDAYSPTIKLAAEYVIIHLATFVHYVFIQSPEGTYILKLLDNINTLIPYTMIIQTLRIGNAATMINGMVRLFLAKLSVTSITNWVGLTANEDDGMNLLQRIMSLVLSWDASEFKKIADKIDKDKAGPSPEVLKAIREHVLQDKAVHDALRAVSKETSESIVVAILNTSQPGLATSLTESQHAQCIEYYSALLSVRDRDCITAALCRQPPDLFTQAVKDVVAAYDPIIRTIHSHTNLRQHMESLQEFISDFLKVSIPKKDGGNEPKLVAVEDYVALIRRHRAPLHRFLHDVAKNCPDVRDNMKTWSSNSMAAFRQIASDSDPKQSNMGKALTELYASLDVAAQPEILDAITSHASYLSTLKSLSSAKFQYIVKASSENSGGDTTSGPGIYLSRWEGLLDETAITPERKSCPVRHGRDVRHQVTNGKIGVTNVTTVKREEGPPAPDVSLVTAALGDKFVDLVKDISTLKKV</sequence>
<name>A0A0A1SVD9_9HYPO</name>
<keyword evidence="5" id="KW-1185">Reference proteome</keyword>
<evidence type="ECO:0000313" key="4">
    <source>
        <dbReference type="EMBL" id="CEJ82186.1"/>
    </source>
</evidence>
<dbReference type="InterPro" id="IPR047168">
    <property type="entry name" value="LEC1-like"/>
</dbReference>
<dbReference type="Proteomes" id="UP000039046">
    <property type="component" value="Unassembled WGS sequence"/>
</dbReference>
<accession>A0A0A1SVD9</accession>
<dbReference type="InterPro" id="IPR024555">
    <property type="entry name" value="PX-associated"/>
</dbReference>
<feature type="domain" description="PX" evidence="2">
    <location>
        <begin position="229"/>
        <end position="428"/>
    </location>
</feature>
<dbReference type="EMBL" id="CDHN01000001">
    <property type="protein sequence ID" value="CEJ82186.1"/>
    <property type="molecule type" value="Genomic_DNA"/>
</dbReference>
<evidence type="ECO:0000256" key="1">
    <source>
        <dbReference type="SAM" id="MobiDB-lite"/>
    </source>
</evidence>
<organism evidence="4 5">
    <name type="scientific">[Torrubiella] hemipterigena</name>
    <dbReference type="NCBI Taxonomy" id="1531966"/>
    <lineage>
        <taxon>Eukaryota</taxon>
        <taxon>Fungi</taxon>
        <taxon>Dikarya</taxon>
        <taxon>Ascomycota</taxon>
        <taxon>Pezizomycotina</taxon>
        <taxon>Sordariomycetes</taxon>
        <taxon>Hypocreomycetidae</taxon>
        <taxon>Hypocreales</taxon>
        <taxon>Clavicipitaceae</taxon>
        <taxon>Clavicipitaceae incertae sedis</taxon>
        <taxon>'Torrubiella' clade</taxon>
    </lineage>
</organism>
<dbReference type="OrthoDB" id="2117459at2759"/>
<reference evidence="4 5" key="1">
    <citation type="journal article" date="2015" name="Genome Announc.">
        <title>Draft Genome Sequence and Gene Annotation of the Entomopathogenic Fungus Verticillium hemipterigenum.</title>
        <authorList>
            <person name="Horn F."/>
            <person name="Habel A."/>
            <person name="Scharf D.H."/>
            <person name="Dworschak J."/>
            <person name="Brakhage A.A."/>
            <person name="Guthke R."/>
            <person name="Hertweck C."/>
            <person name="Linde J."/>
        </authorList>
    </citation>
    <scope>NUCLEOTIDE SEQUENCE [LARGE SCALE GENOMIC DNA]</scope>
</reference>
<dbReference type="GO" id="GO:0035091">
    <property type="term" value="F:phosphatidylinositol binding"/>
    <property type="evidence" value="ECO:0007669"/>
    <property type="project" value="TreeGrafter"/>
</dbReference>
<dbReference type="HOGENOM" id="CLU_024451_0_0_1"/>
<dbReference type="Pfam" id="PF12828">
    <property type="entry name" value="PXB"/>
    <property type="match status" value="1"/>
</dbReference>
<feature type="domain" description="PX-associated" evidence="3">
    <location>
        <begin position="6"/>
        <end position="182"/>
    </location>
</feature>
<dbReference type="Pfam" id="PF12825">
    <property type="entry name" value="DUF3818"/>
    <property type="match status" value="1"/>
</dbReference>
<gene>
    <name evidence="4" type="ORF">VHEMI02268</name>
</gene>
<evidence type="ECO:0008006" key="6">
    <source>
        <dbReference type="Google" id="ProtNLM"/>
    </source>
</evidence>
<protein>
    <recommendedName>
        <fullName evidence="6">Px domain containing protein</fullName>
    </recommendedName>
</protein>
<dbReference type="InterPro" id="IPR024554">
    <property type="entry name" value="LEC1-like_C"/>
</dbReference>
<dbReference type="PANTHER" id="PTHR47185">
    <property type="entry name" value="PX DOMAIN-CONTAINING PROTEIN YPR097W"/>
    <property type="match status" value="1"/>
</dbReference>
<feature type="region of interest" description="Disordered" evidence="1">
    <location>
        <begin position="74"/>
        <end position="111"/>
    </location>
</feature>
<dbReference type="PANTHER" id="PTHR47185:SF2">
    <property type="entry name" value="FUNGAL PROTEIN"/>
    <property type="match status" value="1"/>
</dbReference>
<evidence type="ECO:0000259" key="2">
    <source>
        <dbReference type="Pfam" id="PF12825"/>
    </source>
</evidence>
<dbReference type="STRING" id="1531966.A0A0A1SVD9"/>
<evidence type="ECO:0000259" key="3">
    <source>
        <dbReference type="Pfam" id="PF12828"/>
    </source>
</evidence>
<proteinExistence type="predicted"/>
<feature type="compositionally biased region" description="Polar residues" evidence="1">
    <location>
        <begin position="74"/>
        <end position="87"/>
    </location>
</feature>
<feature type="compositionally biased region" description="Low complexity" evidence="1">
    <location>
        <begin position="95"/>
        <end position="111"/>
    </location>
</feature>